<sequence length="143" mass="16640">MEAENVDVDTTFLYGDVDEEIHTDQPDGLEDGKYLNMKCKLQRVHHGTKQAARQWNNKLNKHLDSMRFNALVADPRVYISKKGNKYNIIVIYVDDLMIFTKTEEKTNEIKRAVKEAFSIKELGELGYCLGIEIHRNRSKKMFS</sequence>
<protein>
    <submittedName>
        <fullName evidence="2">Uncharacterized protein AlNc14C452G11740</fullName>
    </submittedName>
</protein>
<dbReference type="SUPFAM" id="SSF56672">
    <property type="entry name" value="DNA/RNA polymerases"/>
    <property type="match status" value="1"/>
</dbReference>
<organism evidence="2">
    <name type="scientific">Albugo laibachii Nc14</name>
    <dbReference type="NCBI Taxonomy" id="890382"/>
    <lineage>
        <taxon>Eukaryota</taxon>
        <taxon>Sar</taxon>
        <taxon>Stramenopiles</taxon>
        <taxon>Oomycota</taxon>
        <taxon>Peronosporomycetes</taxon>
        <taxon>Albuginales</taxon>
        <taxon>Albuginaceae</taxon>
        <taxon>Albugo</taxon>
    </lineage>
</organism>
<reference evidence="2" key="2">
    <citation type="submission" date="2011-02" db="EMBL/GenBank/DDBJ databases">
        <authorList>
            <person name="MacLean D."/>
        </authorList>
    </citation>
    <scope>NUCLEOTIDE SEQUENCE</scope>
</reference>
<proteinExistence type="predicted"/>
<dbReference type="AlphaFoldDB" id="F0WZZ8"/>
<dbReference type="InterPro" id="IPR043502">
    <property type="entry name" value="DNA/RNA_pol_sf"/>
</dbReference>
<name>F0WZZ8_9STRA</name>
<evidence type="ECO:0000259" key="1">
    <source>
        <dbReference type="Pfam" id="PF07727"/>
    </source>
</evidence>
<reference evidence="2" key="1">
    <citation type="journal article" date="2011" name="PLoS Biol.">
        <title>Gene gain and loss during evolution of obligate parasitism in the white rust pathogen of Arabidopsis thaliana.</title>
        <authorList>
            <person name="Kemen E."/>
            <person name="Gardiner A."/>
            <person name="Schultz-Larsen T."/>
            <person name="Kemen A.C."/>
            <person name="Balmuth A.L."/>
            <person name="Robert-Seilaniantz A."/>
            <person name="Bailey K."/>
            <person name="Holub E."/>
            <person name="Studholme D.J."/>
            <person name="Maclean D."/>
            <person name="Jones J.D."/>
        </authorList>
    </citation>
    <scope>NUCLEOTIDE SEQUENCE</scope>
</reference>
<feature type="domain" description="Reverse transcriptase Ty1/copia-type" evidence="1">
    <location>
        <begin position="5"/>
        <end position="136"/>
    </location>
</feature>
<dbReference type="HOGENOM" id="CLU_001650_10_3_1"/>
<evidence type="ECO:0000313" key="2">
    <source>
        <dbReference type="EMBL" id="CCA27079.1"/>
    </source>
</evidence>
<dbReference type="Pfam" id="PF07727">
    <property type="entry name" value="RVT_2"/>
    <property type="match status" value="1"/>
</dbReference>
<accession>F0WZZ8</accession>
<dbReference type="InterPro" id="IPR013103">
    <property type="entry name" value="RVT_2"/>
</dbReference>
<gene>
    <name evidence="2" type="primary">AlNc14C452G11740</name>
    <name evidence="2" type="ORF">ALNC14_132230</name>
</gene>
<dbReference type="EMBL" id="FR824495">
    <property type="protein sequence ID" value="CCA27079.1"/>
    <property type="molecule type" value="Genomic_DNA"/>
</dbReference>